<accession>A0AA37NZQ0</accession>
<keyword evidence="1" id="KW-1133">Transmembrane helix</keyword>
<dbReference type="EMBL" id="BQOL01000001">
    <property type="protein sequence ID" value="GKI18685.1"/>
    <property type="molecule type" value="Genomic_DNA"/>
</dbReference>
<proteinExistence type="predicted"/>
<keyword evidence="1" id="KW-0472">Membrane</keyword>
<organism evidence="3 4">
    <name type="scientific">Alistipes finegoldii</name>
    <dbReference type="NCBI Taxonomy" id="214856"/>
    <lineage>
        <taxon>Bacteria</taxon>
        <taxon>Pseudomonadati</taxon>
        <taxon>Bacteroidota</taxon>
        <taxon>Bacteroidia</taxon>
        <taxon>Bacteroidales</taxon>
        <taxon>Rikenellaceae</taxon>
        <taxon>Alistipes</taxon>
    </lineage>
</organism>
<evidence type="ECO:0000313" key="4">
    <source>
        <dbReference type="Proteomes" id="UP001055105"/>
    </source>
</evidence>
<dbReference type="SUPFAM" id="SSF46785">
    <property type="entry name" value="Winged helix' DNA-binding domain"/>
    <property type="match status" value="2"/>
</dbReference>
<dbReference type="SMART" id="SM00843">
    <property type="entry name" value="Ftsk_gamma"/>
    <property type="match status" value="2"/>
</dbReference>
<comment type="caution">
    <text evidence="3">The sequence shown here is derived from an EMBL/GenBank/DDBJ whole genome shotgun (WGS) entry which is preliminary data.</text>
</comment>
<sequence>MENIQIDLNVREDKPAFNIDRLLSIHQSYSLEGIKRLNVEMLKAQYAQCEQLAQLQKQIDQGNKISMQILRNQIREIENRERQKFYKAMVFNLAIFCDHIEKIEPITLRAFILPMYATYIEGAAKDAMEHLEEIPDKTHCQSILDHLQKITAEVETCLPEYQQSGFAQLVPLKAQLEQDREVLEQQFEEEKKQIEAPLIKVVQRADTPSKHRTSVWIWGLLTILFLIVFFPAGVILGCLFFRELNKSNRSKEQVTTAKPQYENLEKVRAAKTECMNTYLAKVQKLEQEHPYTHILAQLSAQYPHWQQELETVYELFLKFTKGITDSNSSPKQHNSLFAAVARTAVEQGTISVASIQQMFEVSPNRAKRIIEQLENSGIIGPQIGTAPREIMYSSIPLLESKLAKLGFAQYDSLFVEVARTAVAQGTISVVFILRTFEIGVNRAERIMEQLEKSGIIGRQIGTSLREIMYSSIPSLELKLKKLGVIE</sequence>
<dbReference type="AlphaFoldDB" id="A0AA37NZQ0"/>
<dbReference type="Proteomes" id="UP001055105">
    <property type="component" value="Unassembled WGS sequence"/>
</dbReference>
<dbReference type="Gene3D" id="1.10.10.10">
    <property type="entry name" value="Winged helix-like DNA-binding domain superfamily/Winged helix DNA-binding domain"/>
    <property type="match status" value="2"/>
</dbReference>
<dbReference type="InterPro" id="IPR018541">
    <property type="entry name" value="Ftsk_gamma"/>
</dbReference>
<evidence type="ECO:0000256" key="1">
    <source>
        <dbReference type="SAM" id="Phobius"/>
    </source>
</evidence>
<feature type="domain" description="FtsK gamma" evidence="2">
    <location>
        <begin position="407"/>
        <end position="472"/>
    </location>
</feature>
<dbReference type="PANTHER" id="PTHR22683">
    <property type="entry name" value="SPORULATION PROTEIN RELATED"/>
    <property type="match status" value="1"/>
</dbReference>
<dbReference type="PANTHER" id="PTHR22683:SF41">
    <property type="entry name" value="DNA TRANSLOCASE FTSK"/>
    <property type="match status" value="1"/>
</dbReference>
<reference evidence="3" key="1">
    <citation type="submission" date="2022-01" db="EMBL/GenBank/DDBJ databases">
        <title>Novel bile acid biosynthetic pathways are enriched in the microbiome of centenarians.</title>
        <authorList>
            <person name="Sato Y."/>
            <person name="Atarashi K."/>
            <person name="Plichta R.D."/>
            <person name="Arai Y."/>
            <person name="Sasajima S."/>
            <person name="Kearney M.S."/>
            <person name="Suda W."/>
            <person name="Takeshita K."/>
            <person name="Sasaki T."/>
            <person name="Okamoto S."/>
            <person name="Skelly N.A."/>
            <person name="Okamura Y."/>
            <person name="Vlamakis H."/>
            <person name="Li Y."/>
            <person name="Tanoue T."/>
            <person name="Takei H."/>
            <person name="Nittono H."/>
            <person name="Narushima S."/>
            <person name="Irie J."/>
            <person name="Itoh H."/>
            <person name="Moriya K."/>
            <person name="Sugiura Y."/>
            <person name="Suematsu M."/>
            <person name="Moritoki N."/>
            <person name="Shibata S."/>
            <person name="Littman R.D."/>
            <person name="Fischbach A.M."/>
            <person name="Uwamino Y."/>
            <person name="Inoue T."/>
            <person name="Honda A."/>
            <person name="Hattori M."/>
            <person name="Murai T."/>
            <person name="Xavier J.R."/>
            <person name="Hirose N."/>
            <person name="Honda K."/>
        </authorList>
    </citation>
    <scope>NUCLEOTIDE SEQUENCE</scope>
    <source>
        <strain evidence="3">CE91-St16</strain>
    </source>
</reference>
<keyword evidence="1" id="KW-0812">Transmembrane</keyword>
<name>A0AA37NZQ0_9BACT</name>
<dbReference type="Pfam" id="PF09397">
    <property type="entry name" value="FtsK_gamma"/>
    <property type="match status" value="2"/>
</dbReference>
<dbReference type="InterPro" id="IPR036390">
    <property type="entry name" value="WH_DNA-bd_sf"/>
</dbReference>
<dbReference type="InterPro" id="IPR050206">
    <property type="entry name" value="FtsK/SpoIIIE/SftA"/>
</dbReference>
<gene>
    <name evidence="3" type="ORF">CE91St16_15930</name>
</gene>
<dbReference type="InterPro" id="IPR036388">
    <property type="entry name" value="WH-like_DNA-bd_sf"/>
</dbReference>
<evidence type="ECO:0000259" key="2">
    <source>
        <dbReference type="SMART" id="SM00843"/>
    </source>
</evidence>
<feature type="transmembrane region" description="Helical" evidence="1">
    <location>
        <begin position="215"/>
        <end position="241"/>
    </location>
</feature>
<dbReference type="RefSeq" id="WP_244076381.1">
    <property type="nucleotide sequence ID" value="NZ_AP025581.1"/>
</dbReference>
<feature type="domain" description="FtsK gamma" evidence="2">
    <location>
        <begin position="330"/>
        <end position="395"/>
    </location>
</feature>
<protein>
    <recommendedName>
        <fullName evidence="2">FtsK gamma domain-containing protein</fullName>
    </recommendedName>
</protein>
<evidence type="ECO:0000313" key="3">
    <source>
        <dbReference type="EMBL" id="GKI18685.1"/>
    </source>
</evidence>